<proteinExistence type="predicted"/>
<dbReference type="AlphaFoldDB" id="A0A9D2NAM8"/>
<sequence>MEQEMNEVKISVIMPVYRVEDYVGRAIESMQKQTLQEFEFLIVDDGSPDRSGEICDAYAKKDARIRVFHRKNQGAPAARNAAMDLAKGKYLYFLDSDDWAEPEMLEEMYRLAEKYCAELVVAGFYIDTYYGENQFRTDDFVPEDAVYLTKGEFRRNSYRLFDRNMLYTPWNKLYLREYIEKHRLRFPKTMWDDFPFNLSVIDQVERVAVTSRQYYHFIRARAESETAAYRPGMYEKREEEHGWLLDLYRRWNIRTPETAEFIARRYIERFIGCVENLTNPNCRMNYRQKRREVRKMLKNERVAKSLRLAKPRSFYMKVMLIPVRMRNVTLLLLEASVITFVKTKNTRLFARLKAGR</sequence>
<name>A0A9D2NAM8_9FIRM</name>
<feature type="domain" description="Glycosyltransferase 2-like" evidence="3">
    <location>
        <begin position="11"/>
        <end position="182"/>
    </location>
</feature>
<keyword evidence="2" id="KW-0808">Transferase</keyword>
<dbReference type="PANTHER" id="PTHR22916">
    <property type="entry name" value="GLYCOSYLTRANSFERASE"/>
    <property type="match status" value="1"/>
</dbReference>
<dbReference type="InterPro" id="IPR001173">
    <property type="entry name" value="Glyco_trans_2-like"/>
</dbReference>
<dbReference type="PANTHER" id="PTHR22916:SF51">
    <property type="entry name" value="GLYCOSYLTRANSFERASE EPSH-RELATED"/>
    <property type="match status" value="1"/>
</dbReference>
<evidence type="ECO:0000313" key="4">
    <source>
        <dbReference type="EMBL" id="HJC15810.1"/>
    </source>
</evidence>
<dbReference type="Gene3D" id="3.90.550.10">
    <property type="entry name" value="Spore Coat Polysaccharide Biosynthesis Protein SpsA, Chain A"/>
    <property type="match status" value="1"/>
</dbReference>
<evidence type="ECO:0000256" key="1">
    <source>
        <dbReference type="ARBA" id="ARBA00022676"/>
    </source>
</evidence>
<evidence type="ECO:0000313" key="5">
    <source>
        <dbReference type="Proteomes" id="UP000823849"/>
    </source>
</evidence>
<dbReference type="SUPFAM" id="SSF53448">
    <property type="entry name" value="Nucleotide-diphospho-sugar transferases"/>
    <property type="match status" value="1"/>
</dbReference>
<gene>
    <name evidence="4" type="ORF">H9705_08300</name>
</gene>
<evidence type="ECO:0000259" key="3">
    <source>
        <dbReference type="Pfam" id="PF00535"/>
    </source>
</evidence>
<dbReference type="CDD" id="cd00761">
    <property type="entry name" value="Glyco_tranf_GTA_type"/>
    <property type="match status" value="1"/>
</dbReference>
<keyword evidence="1" id="KW-0328">Glycosyltransferase</keyword>
<dbReference type="GO" id="GO:0016757">
    <property type="term" value="F:glycosyltransferase activity"/>
    <property type="evidence" value="ECO:0007669"/>
    <property type="project" value="UniProtKB-KW"/>
</dbReference>
<dbReference type="InterPro" id="IPR029044">
    <property type="entry name" value="Nucleotide-diphossugar_trans"/>
</dbReference>
<dbReference type="Proteomes" id="UP000823849">
    <property type="component" value="Unassembled WGS sequence"/>
</dbReference>
<reference evidence="4" key="1">
    <citation type="journal article" date="2021" name="PeerJ">
        <title>Extensive microbial diversity within the chicken gut microbiome revealed by metagenomics and culture.</title>
        <authorList>
            <person name="Gilroy R."/>
            <person name="Ravi A."/>
            <person name="Getino M."/>
            <person name="Pursley I."/>
            <person name="Horton D.L."/>
            <person name="Alikhan N.F."/>
            <person name="Baker D."/>
            <person name="Gharbi K."/>
            <person name="Hall N."/>
            <person name="Watson M."/>
            <person name="Adriaenssens E.M."/>
            <person name="Foster-Nyarko E."/>
            <person name="Jarju S."/>
            <person name="Secka A."/>
            <person name="Antonio M."/>
            <person name="Oren A."/>
            <person name="Chaudhuri R.R."/>
            <person name="La Ragione R."/>
            <person name="Hildebrand F."/>
            <person name="Pallen M.J."/>
        </authorList>
    </citation>
    <scope>NUCLEOTIDE SEQUENCE</scope>
    <source>
        <strain evidence="4">CHK185-5351</strain>
    </source>
</reference>
<accession>A0A9D2NAM8</accession>
<protein>
    <submittedName>
        <fullName evidence="4">Glycosyltransferase</fullName>
    </submittedName>
</protein>
<reference evidence="4" key="2">
    <citation type="submission" date="2021-04" db="EMBL/GenBank/DDBJ databases">
        <authorList>
            <person name="Gilroy R."/>
        </authorList>
    </citation>
    <scope>NUCLEOTIDE SEQUENCE</scope>
    <source>
        <strain evidence="4">CHK185-5351</strain>
    </source>
</reference>
<dbReference type="EMBL" id="DWWU01000036">
    <property type="protein sequence ID" value="HJC15810.1"/>
    <property type="molecule type" value="Genomic_DNA"/>
</dbReference>
<evidence type="ECO:0000256" key="2">
    <source>
        <dbReference type="ARBA" id="ARBA00022679"/>
    </source>
</evidence>
<dbReference type="Pfam" id="PF00535">
    <property type="entry name" value="Glycos_transf_2"/>
    <property type="match status" value="1"/>
</dbReference>
<organism evidence="4 5">
    <name type="scientific">Candidatus Fusicatenibacter intestinigallinarum</name>
    <dbReference type="NCBI Taxonomy" id="2838598"/>
    <lineage>
        <taxon>Bacteria</taxon>
        <taxon>Bacillati</taxon>
        <taxon>Bacillota</taxon>
        <taxon>Clostridia</taxon>
        <taxon>Lachnospirales</taxon>
        <taxon>Lachnospiraceae</taxon>
        <taxon>Fusicatenibacter</taxon>
    </lineage>
</organism>
<comment type="caution">
    <text evidence="4">The sequence shown here is derived from an EMBL/GenBank/DDBJ whole genome shotgun (WGS) entry which is preliminary data.</text>
</comment>